<evidence type="ECO:0000259" key="2">
    <source>
        <dbReference type="Pfam" id="PF14655"/>
    </source>
</evidence>
<proteinExistence type="predicted"/>
<dbReference type="PANTHER" id="PTHR12472">
    <property type="entry name" value="RAB3-GAP REGULATORY DOMAIN"/>
    <property type="match status" value="1"/>
</dbReference>
<dbReference type="InterPro" id="IPR026059">
    <property type="entry name" value="Rab3GAP2"/>
</dbReference>
<comment type="caution">
    <text evidence="3">The sequence shown here is derived from an EMBL/GenBank/DDBJ whole genome shotgun (WGS) entry which is preliminary data.</text>
</comment>
<evidence type="ECO:0000256" key="1">
    <source>
        <dbReference type="SAM" id="MobiDB-lite"/>
    </source>
</evidence>
<dbReference type="PANTHER" id="PTHR12472:SF0">
    <property type="entry name" value="RAB3 GTPASE-ACTIVATING PROTEIN NON-CATALYTIC SUBUNIT"/>
    <property type="match status" value="1"/>
</dbReference>
<name>A0ABP1FM04_9CHLO</name>
<evidence type="ECO:0000313" key="3">
    <source>
        <dbReference type="EMBL" id="CAL5218567.1"/>
    </source>
</evidence>
<sequence>MPSKLLSAAHRLLENQAEGESHITVKDEACHAWLRDTPLKVLHPSSRTICLGVPDAIGLVPLVDDSASLSDTDIRYFPQALTSPEHITAVQWACFAKPNTSRESQEETYLLLGTSTGHVQLHDSNAQLLHRQRLHAKAVTAISVRCAGMQAGSDDASEDITVCFEDAVARVSSLELQSLTYLRKTVGTSVRWPSLGFNKWDTSRKTGRRHSAICAGVKPPSLYTSMTGSDAGHPLVLITVGRSPAIAAFTVSEHAAHGALQLITGLATSAVSGAAGLAKTALVGRQDGYRAGIRKWLTGRGASMGSQPELSLPQQPEKEPKEEPPPPGEPATLWRSVKDEPRSINSLVAAPRGPLAAVTDSLGRVQILDTAAAAVVRILKGYRDARCAWVLLPAAASATPDQPASMSSLQTGNEVAVPEQTPQSGLPQASAAQEQPSAEAGSVEAETRGETVDLTSDTSSQDSFASARDASLAPMDMDQGHVDEQDSRVSWKIRAAQPGSTNEAAHSRAADTVSPRASQKPGRRSGGYQTAEHRLLLAVHAPRRGVIDVWQAVHGPRLCSIRAGSHCCILTVPPLLGVGNAAGGAAASVHAGSYLLDCVTGQLQSLTEAVGRALSTSTIKPSPI</sequence>
<feature type="compositionally biased region" description="Polar residues" evidence="1">
    <location>
        <begin position="399"/>
        <end position="413"/>
    </location>
</feature>
<feature type="region of interest" description="Disordered" evidence="1">
    <location>
        <begin position="495"/>
        <end position="528"/>
    </location>
</feature>
<organism evidence="3 4">
    <name type="scientific">Coccomyxa viridis</name>
    <dbReference type="NCBI Taxonomy" id="1274662"/>
    <lineage>
        <taxon>Eukaryota</taxon>
        <taxon>Viridiplantae</taxon>
        <taxon>Chlorophyta</taxon>
        <taxon>core chlorophytes</taxon>
        <taxon>Trebouxiophyceae</taxon>
        <taxon>Trebouxiophyceae incertae sedis</taxon>
        <taxon>Coccomyxaceae</taxon>
        <taxon>Coccomyxa</taxon>
    </lineage>
</organism>
<dbReference type="EMBL" id="CAXHTA020000001">
    <property type="protein sequence ID" value="CAL5218567.1"/>
    <property type="molecule type" value="Genomic_DNA"/>
</dbReference>
<dbReference type="Pfam" id="PF14655">
    <property type="entry name" value="RAB3GAP2_N"/>
    <property type="match status" value="2"/>
</dbReference>
<feature type="domain" description="Rab3-GAP regulatory subunit N-terminal" evidence="2">
    <location>
        <begin position="43"/>
        <end position="394"/>
    </location>
</feature>
<evidence type="ECO:0000313" key="4">
    <source>
        <dbReference type="Proteomes" id="UP001497392"/>
    </source>
</evidence>
<accession>A0ABP1FM04</accession>
<feature type="region of interest" description="Disordered" evidence="1">
    <location>
        <begin position="300"/>
        <end position="338"/>
    </location>
</feature>
<dbReference type="InterPro" id="IPR032839">
    <property type="entry name" value="RAB3GAP_N"/>
</dbReference>
<feature type="region of interest" description="Disordered" evidence="1">
    <location>
        <begin position="397"/>
        <end position="467"/>
    </location>
</feature>
<gene>
    <name evidence="3" type="primary">g259</name>
    <name evidence="3" type="ORF">VP750_LOCUS226</name>
</gene>
<keyword evidence="4" id="KW-1185">Reference proteome</keyword>
<feature type="compositionally biased region" description="Polar residues" evidence="1">
    <location>
        <begin position="453"/>
        <end position="464"/>
    </location>
</feature>
<feature type="compositionally biased region" description="Low complexity" evidence="1">
    <location>
        <begin position="427"/>
        <end position="440"/>
    </location>
</feature>
<reference evidence="3 4" key="1">
    <citation type="submission" date="2024-06" db="EMBL/GenBank/DDBJ databases">
        <authorList>
            <person name="Kraege A."/>
            <person name="Thomma B."/>
        </authorList>
    </citation>
    <scope>NUCLEOTIDE SEQUENCE [LARGE SCALE GENOMIC DNA]</scope>
</reference>
<protein>
    <submittedName>
        <fullName evidence="3">G259 protein</fullName>
    </submittedName>
</protein>
<dbReference type="Proteomes" id="UP001497392">
    <property type="component" value="Unassembled WGS sequence"/>
</dbReference>
<feature type="domain" description="Rab3-GAP regulatory subunit N-terminal" evidence="2">
    <location>
        <begin position="516"/>
        <end position="570"/>
    </location>
</feature>